<dbReference type="FunFam" id="3.30.70.330:FF:000382">
    <property type="entry name" value="G-patch domain-containing protein"/>
    <property type="match status" value="1"/>
</dbReference>
<feature type="domain" description="RRM" evidence="9">
    <location>
        <begin position="489"/>
        <end position="571"/>
    </location>
</feature>
<evidence type="ECO:0000256" key="6">
    <source>
        <dbReference type="ARBA" id="ARBA00023242"/>
    </source>
</evidence>
<protein>
    <submittedName>
        <fullName evidence="10">PUF60</fullName>
    </submittedName>
</protein>
<dbReference type="Proteomes" id="UP000593567">
    <property type="component" value="Unassembled WGS sequence"/>
</dbReference>
<name>A0A7J7JLC5_BUGNE</name>
<dbReference type="InterPro" id="IPR003954">
    <property type="entry name" value="RRM_euk-type"/>
</dbReference>
<evidence type="ECO:0000259" key="9">
    <source>
        <dbReference type="PROSITE" id="PS50102"/>
    </source>
</evidence>
<accession>A0A7J7JLC5</accession>
<dbReference type="CDD" id="cd12370">
    <property type="entry name" value="RRM1_PUF60"/>
    <property type="match status" value="1"/>
</dbReference>
<dbReference type="NCBIfam" id="TIGR01645">
    <property type="entry name" value="half-pint"/>
    <property type="match status" value="1"/>
</dbReference>
<dbReference type="FunFam" id="3.30.70.330:FF:000136">
    <property type="entry name" value="poly(U)-binding-splicing factor PUF60 isoform X1"/>
    <property type="match status" value="1"/>
</dbReference>
<evidence type="ECO:0000256" key="7">
    <source>
        <dbReference type="PROSITE-ProRule" id="PRU00176"/>
    </source>
</evidence>
<feature type="domain" description="RRM" evidence="9">
    <location>
        <begin position="154"/>
        <end position="232"/>
    </location>
</feature>
<dbReference type="GO" id="GO:0003723">
    <property type="term" value="F:RNA binding"/>
    <property type="evidence" value="ECO:0007669"/>
    <property type="project" value="UniProtKB-UniRule"/>
</dbReference>
<comment type="caution">
    <text evidence="10">The sequence shown here is derived from an EMBL/GenBank/DDBJ whole genome shotgun (WGS) entry which is preliminary data.</text>
</comment>
<evidence type="ECO:0000256" key="3">
    <source>
        <dbReference type="ARBA" id="ARBA00022664"/>
    </source>
</evidence>
<dbReference type="GO" id="GO:0071013">
    <property type="term" value="C:catalytic step 2 spliceosome"/>
    <property type="evidence" value="ECO:0007669"/>
    <property type="project" value="TreeGrafter"/>
</dbReference>
<dbReference type="InterPro" id="IPR012677">
    <property type="entry name" value="Nucleotide-bd_a/b_plait_sf"/>
</dbReference>
<dbReference type="PANTHER" id="PTHR47330:SF1">
    <property type="entry name" value="POLY(U)-BINDING-SPLICING FACTOR PUF60"/>
    <property type="match status" value="1"/>
</dbReference>
<dbReference type="InterPro" id="IPR034209">
    <property type="entry name" value="PUF60_RRM1"/>
</dbReference>
<evidence type="ECO:0000313" key="10">
    <source>
        <dbReference type="EMBL" id="KAF6026168.1"/>
    </source>
</evidence>
<feature type="domain" description="RRM" evidence="9">
    <location>
        <begin position="251"/>
        <end position="330"/>
    </location>
</feature>
<keyword evidence="4 7" id="KW-0694">RNA-binding</keyword>
<evidence type="ECO:0000313" key="11">
    <source>
        <dbReference type="Proteomes" id="UP000593567"/>
    </source>
</evidence>
<evidence type="ECO:0000256" key="8">
    <source>
        <dbReference type="SAM" id="MobiDB-lite"/>
    </source>
</evidence>
<reference evidence="10" key="1">
    <citation type="submission" date="2020-06" db="EMBL/GenBank/DDBJ databases">
        <title>Draft genome of Bugula neritina, a colonial animal packing powerful symbionts and potential medicines.</title>
        <authorList>
            <person name="Rayko M."/>
        </authorList>
    </citation>
    <scope>NUCLEOTIDE SEQUENCE [LARGE SCALE GENOMIC DNA]</scope>
    <source>
        <strain evidence="10">Kwan_BN1</strain>
    </source>
</reference>
<keyword evidence="3" id="KW-0507">mRNA processing</keyword>
<evidence type="ECO:0000256" key="2">
    <source>
        <dbReference type="ARBA" id="ARBA00005987"/>
    </source>
</evidence>
<keyword evidence="11" id="KW-1185">Reference proteome</keyword>
<dbReference type="GO" id="GO:0000381">
    <property type="term" value="P:regulation of alternative mRNA splicing, via spliceosome"/>
    <property type="evidence" value="ECO:0007669"/>
    <property type="project" value="InterPro"/>
</dbReference>
<evidence type="ECO:0000256" key="5">
    <source>
        <dbReference type="ARBA" id="ARBA00023187"/>
    </source>
</evidence>
<dbReference type="PANTHER" id="PTHR47330">
    <property type="entry name" value="POLY(U)-BINDING-SPLICING FACTOR PUF60-B-RELATED"/>
    <property type="match status" value="1"/>
</dbReference>
<dbReference type="Gene3D" id="3.30.70.330">
    <property type="match status" value="3"/>
</dbReference>
<evidence type="ECO:0000256" key="4">
    <source>
        <dbReference type="ARBA" id="ARBA00022884"/>
    </source>
</evidence>
<dbReference type="GO" id="GO:0071011">
    <property type="term" value="C:precatalytic spliceosome"/>
    <property type="evidence" value="ECO:0007669"/>
    <property type="project" value="TreeGrafter"/>
</dbReference>
<keyword evidence="6" id="KW-0539">Nucleus</keyword>
<dbReference type="GO" id="GO:0006376">
    <property type="term" value="P:mRNA splice site recognition"/>
    <property type="evidence" value="ECO:0007669"/>
    <property type="project" value="TreeGrafter"/>
</dbReference>
<dbReference type="InterPro" id="IPR051974">
    <property type="entry name" value="PUF60_regulator"/>
</dbReference>
<keyword evidence="5" id="KW-0508">mRNA splicing</keyword>
<dbReference type="InterPro" id="IPR035979">
    <property type="entry name" value="RBD_domain_sf"/>
</dbReference>
<dbReference type="AlphaFoldDB" id="A0A7J7JLC5"/>
<dbReference type="CDD" id="cd12371">
    <property type="entry name" value="RRM2_PUF60"/>
    <property type="match status" value="1"/>
</dbReference>
<gene>
    <name evidence="10" type="ORF">EB796_015525</name>
</gene>
<organism evidence="10 11">
    <name type="scientific">Bugula neritina</name>
    <name type="common">Brown bryozoan</name>
    <name type="synonym">Sertularia neritina</name>
    <dbReference type="NCBI Taxonomy" id="10212"/>
    <lineage>
        <taxon>Eukaryota</taxon>
        <taxon>Metazoa</taxon>
        <taxon>Spiralia</taxon>
        <taxon>Lophotrochozoa</taxon>
        <taxon>Bryozoa</taxon>
        <taxon>Gymnolaemata</taxon>
        <taxon>Cheilostomatida</taxon>
        <taxon>Flustrina</taxon>
        <taxon>Buguloidea</taxon>
        <taxon>Bugulidae</taxon>
        <taxon>Bugula</taxon>
    </lineage>
</organism>
<dbReference type="Pfam" id="PF00076">
    <property type="entry name" value="RRM_1"/>
    <property type="match status" value="3"/>
</dbReference>
<dbReference type="PROSITE" id="PS50102">
    <property type="entry name" value="RRM"/>
    <property type="match status" value="3"/>
</dbReference>
<dbReference type="SUPFAM" id="SSF54928">
    <property type="entry name" value="RNA-binding domain, RBD"/>
    <property type="match status" value="2"/>
</dbReference>
<dbReference type="SMART" id="SM00360">
    <property type="entry name" value="RRM"/>
    <property type="match status" value="3"/>
</dbReference>
<dbReference type="InterPro" id="IPR000504">
    <property type="entry name" value="RRM_dom"/>
</dbReference>
<proteinExistence type="inferred from homology"/>
<dbReference type="GO" id="GO:0000380">
    <property type="term" value="P:alternative mRNA splicing, via spliceosome"/>
    <property type="evidence" value="ECO:0007669"/>
    <property type="project" value="TreeGrafter"/>
</dbReference>
<comment type="similarity">
    <text evidence="2">Belongs to the RRM half pint family.</text>
</comment>
<sequence length="581" mass="62229">MAAPSTGFSMVPPPGLPSSPFTSAPQATGIPPPAVLTVPIPGVLAATSGVSTPPSNSMMMMNTPSTTMFDSAPAHQADQTGPVFNGPGAEAEKSVFKLCKTSMSQTDQINRAKKYAMEQSIKTVLVKQTIAHQAQQQLNIQTNVQKQQALALMCRIYVGSINFEIKEDTIKQAFQPFGPIKSVNLSWDSITNKHKGFAFVEYDIPEAASLAMEQMNGVMIGGRNIKVGRPTNMPQAQPIIEQLKEDSKGYNRIYIASIHPDLVVNDVKSVFEAFGPIRACQLVPEPTRPGRHKGYGFIEYTNAQSAEDAVSSMNLFDLGGMFLRVGKAITPPDVFIAPSMTAAAPAVSALPTASAIAAAAVTAKLTALEAQQPIKDMEKVPPPAVVKPEPQSLPSVPPPGLATTVPPVGLATPSLSTNVPVAVPPAAIAPPPLNPPVINMGQGVPAPDINYTMPTGVSSTMTTDQPPPTTEDNTIGAQENMKISGRDARHMVMQKLMRQTDENEVESECSRYGSVERVIIYQERQGEEEDAEVIVKIFVEFTSQSEVERAVAALNGRYFGGRIVKAEKYNQDLYQAKDFSG</sequence>
<comment type="subcellular location">
    <subcellularLocation>
        <location evidence="1">Nucleus</location>
    </subcellularLocation>
</comment>
<evidence type="ECO:0000256" key="1">
    <source>
        <dbReference type="ARBA" id="ARBA00004123"/>
    </source>
</evidence>
<dbReference type="OrthoDB" id="20943at2759"/>
<dbReference type="EMBL" id="VXIV02002333">
    <property type="protein sequence ID" value="KAF6026168.1"/>
    <property type="molecule type" value="Genomic_DNA"/>
</dbReference>
<dbReference type="SMART" id="SM00361">
    <property type="entry name" value="RRM_1"/>
    <property type="match status" value="2"/>
</dbReference>
<feature type="region of interest" description="Disordered" evidence="8">
    <location>
        <begin position="1"/>
        <end position="28"/>
    </location>
</feature>
<dbReference type="InterPro" id="IPR034211">
    <property type="entry name" value="PUF60_RRM2"/>
</dbReference>
<dbReference type="InterPro" id="IPR006532">
    <property type="entry name" value="PUF60-like"/>
</dbReference>